<protein>
    <submittedName>
        <fullName evidence="5">N-succinyl-L-Arg/Lys racemase</fullName>
        <ecNumber evidence="5">5.1.1.-</ecNumber>
    </submittedName>
</protein>
<dbReference type="Pfam" id="PF13378">
    <property type="entry name" value="MR_MLE_C"/>
    <property type="match status" value="1"/>
</dbReference>
<dbReference type="PANTHER" id="PTHR48073:SF2">
    <property type="entry name" value="O-SUCCINYLBENZOATE SYNTHASE"/>
    <property type="match status" value="1"/>
</dbReference>
<dbReference type="SFLD" id="SFLDS00001">
    <property type="entry name" value="Enolase"/>
    <property type="match status" value="1"/>
</dbReference>
<comment type="similarity">
    <text evidence="1">Belongs to the mandelate racemase/muconate lactonizing enzyme family.</text>
</comment>
<dbReference type="InterPro" id="IPR013341">
    <property type="entry name" value="Mandelate_racemase_N_dom"/>
</dbReference>
<proteinExistence type="inferred from homology"/>
<dbReference type="PANTHER" id="PTHR48073">
    <property type="entry name" value="O-SUCCINYLBENZOATE SYNTHASE-RELATED"/>
    <property type="match status" value="1"/>
</dbReference>
<dbReference type="SFLD" id="SFLDG00180">
    <property type="entry name" value="muconate_cycloisomerase"/>
    <property type="match status" value="1"/>
</dbReference>
<dbReference type="InterPro" id="IPR036849">
    <property type="entry name" value="Enolase-like_C_sf"/>
</dbReference>
<dbReference type="InterPro" id="IPR029065">
    <property type="entry name" value="Enolase_C-like"/>
</dbReference>
<evidence type="ECO:0000256" key="1">
    <source>
        <dbReference type="ARBA" id="ARBA00008031"/>
    </source>
</evidence>
<accession>A0A644TU69</accession>
<gene>
    <name evidence="5" type="ORF">SDC9_16295</name>
</gene>
<name>A0A644TU69_9ZZZZ</name>
<dbReference type="Pfam" id="PF02746">
    <property type="entry name" value="MR_MLE_N"/>
    <property type="match status" value="1"/>
</dbReference>
<feature type="domain" description="Mandelate racemase/muconate lactonizing enzyme C-terminal" evidence="4">
    <location>
        <begin position="153"/>
        <end position="249"/>
    </location>
</feature>
<evidence type="ECO:0000256" key="2">
    <source>
        <dbReference type="ARBA" id="ARBA00022723"/>
    </source>
</evidence>
<evidence type="ECO:0000259" key="4">
    <source>
        <dbReference type="SMART" id="SM00922"/>
    </source>
</evidence>
<dbReference type="Gene3D" id="3.20.20.120">
    <property type="entry name" value="Enolase-like C-terminal domain"/>
    <property type="match status" value="1"/>
</dbReference>
<dbReference type="EMBL" id="VSSQ01000053">
    <property type="protein sequence ID" value="MPL70538.1"/>
    <property type="molecule type" value="Genomic_DNA"/>
</dbReference>
<dbReference type="EC" id="5.1.1.-" evidence="5"/>
<dbReference type="SUPFAM" id="SSF51604">
    <property type="entry name" value="Enolase C-terminal domain-like"/>
    <property type="match status" value="1"/>
</dbReference>
<reference evidence="5" key="1">
    <citation type="submission" date="2019-08" db="EMBL/GenBank/DDBJ databases">
        <authorList>
            <person name="Kucharzyk K."/>
            <person name="Murdoch R.W."/>
            <person name="Higgins S."/>
            <person name="Loffler F."/>
        </authorList>
    </citation>
    <scope>NUCLEOTIDE SEQUENCE</scope>
</reference>
<dbReference type="InterPro" id="IPR013342">
    <property type="entry name" value="Mandelate_racemase_C"/>
</dbReference>
<dbReference type="AlphaFoldDB" id="A0A644TU69"/>
<sequence>MGYTTFMKIESIEYIPIRIPKRGMKGVREWKTALGNNPFGDAVVVVLLADGCQGFGEVSSIWDGGAGCLAAAWGKRVAEAVVGADVFAVTEVLSRMDRAVAWSKNALCLKAGVEMALYDLIGKLKAMPIYQLLGGKRRESIPLSHSIAMGTVEERVAQVAEHVAAGFKTVKVKVGLDFEKDLEAVRAIRERFGPELGIRVDANMGWGDQKTLLKVVKRLSELNILSIEQPFAPHELDKLAFLRRHCSIPIMLDESIWDPGDALAAIKADAGDIFNVYVSEAGGLNKAMQIANLCETAGIGFCIGSMPEFGIGTAAELHLGLAAPRIDHPSDVIGNLYFEDDIIQETLPVKDGLAYGLDRPGLGVSLDWDKVNKYRSDK</sequence>
<dbReference type="SMART" id="SM00922">
    <property type="entry name" value="MR_MLE"/>
    <property type="match status" value="1"/>
</dbReference>
<dbReference type="GO" id="GO:0046872">
    <property type="term" value="F:metal ion binding"/>
    <property type="evidence" value="ECO:0007669"/>
    <property type="project" value="UniProtKB-KW"/>
</dbReference>
<organism evidence="5">
    <name type="scientific">bioreactor metagenome</name>
    <dbReference type="NCBI Taxonomy" id="1076179"/>
    <lineage>
        <taxon>unclassified sequences</taxon>
        <taxon>metagenomes</taxon>
        <taxon>ecological metagenomes</taxon>
    </lineage>
</organism>
<comment type="caution">
    <text evidence="5">The sequence shown here is derived from an EMBL/GenBank/DDBJ whole genome shotgun (WGS) entry which is preliminary data.</text>
</comment>
<evidence type="ECO:0000256" key="3">
    <source>
        <dbReference type="ARBA" id="ARBA00023235"/>
    </source>
</evidence>
<dbReference type="InterPro" id="IPR029017">
    <property type="entry name" value="Enolase-like_N"/>
</dbReference>
<dbReference type="SUPFAM" id="SSF54826">
    <property type="entry name" value="Enolase N-terminal domain-like"/>
    <property type="match status" value="1"/>
</dbReference>
<keyword evidence="3 5" id="KW-0413">Isomerase</keyword>
<evidence type="ECO:0000313" key="5">
    <source>
        <dbReference type="EMBL" id="MPL70538.1"/>
    </source>
</evidence>
<keyword evidence="2" id="KW-0479">Metal-binding</keyword>
<dbReference type="GO" id="GO:0016854">
    <property type="term" value="F:racemase and epimerase activity"/>
    <property type="evidence" value="ECO:0007669"/>
    <property type="project" value="UniProtKB-ARBA"/>
</dbReference>
<dbReference type="Gene3D" id="3.30.390.10">
    <property type="entry name" value="Enolase-like, N-terminal domain"/>
    <property type="match status" value="1"/>
</dbReference>